<evidence type="ECO:0000256" key="2">
    <source>
        <dbReference type="SAM" id="MobiDB-lite"/>
    </source>
</evidence>
<dbReference type="InterPro" id="IPR029021">
    <property type="entry name" value="Prot-tyrosine_phosphatase-like"/>
</dbReference>
<reference evidence="4 5" key="1">
    <citation type="journal article" date="2018" name="Mol. Biol. Evol.">
        <title>Broad Genomic Sampling Reveals a Smut Pathogenic Ancestry of the Fungal Clade Ustilaginomycotina.</title>
        <authorList>
            <person name="Kijpornyongpan T."/>
            <person name="Mondo S.J."/>
            <person name="Barry K."/>
            <person name="Sandor L."/>
            <person name="Lee J."/>
            <person name="Lipzen A."/>
            <person name="Pangilinan J."/>
            <person name="LaButti K."/>
            <person name="Hainaut M."/>
            <person name="Henrissat B."/>
            <person name="Grigoriev I.V."/>
            <person name="Spatafora J.W."/>
            <person name="Aime M.C."/>
        </authorList>
    </citation>
    <scope>NUCLEOTIDE SEQUENCE [LARGE SCALE GENOMIC DNA]</scope>
    <source>
        <strain evidence="4 5">MCA 3882</strain>
    </source>
</reference>
<organism evidence="4 5">
    <name type="scientific">Meira miltonrushii</name>
    <dbReference type="NCBI Taxonomy" id="1280837"/>
    <lineage>
        <taxon>Eukaryota</taxon>
        <taxon>Fungi</taxon>
        <taxon>Dikarya</taxon>
        <taxon>Basidiomycota</taxon>
        <taxon>Ustilaginomycotina</taxon>
        <taxon>Exobasidiomycetes</taxon>
        <taxon>Exobasidiales</taxon>
        <taxon>Brachybasidiaceae</taxon>
        <taxon>Meira</taxon>
    </lineage>
</organism>
<feature type="compositionally biased region" description="Polar residues" evidence="2">
    <location>
        <begin position="111"/>
        <end position="137"/>
    </location>
</feature>
<feature type="domain" description="Tyrosine specific protein phosphatases" evidence="3">
    <location>
        <begin position="797"/>
        <end position="824"/>
    </location>
</feature>
<feature type="region of interest" description="Disordered" evidence="2">
    <location>
        <begin position="1"/>
        <end position="149"/>
    </location>
</feature>
<dbReference type="GO" id="GO:0016791">
    <property type="term" value="F:phosphatase activity"/>
    <property type="evidence" value="ECO:0007669"/>
    <property type="project" value="UniProtKB-ARBA"/>
</dbReference>
<feature type="region of interest" description="Disordered" evidence="2">
    <location>
        <begin position="377"/>
        <end position="451"/>
    </location>
</feature>
<proteinExistence type="predicted"/>
<dbReference type="SUPFAM" id="SSF52799">
    <property type="entry name" value="(Phosphotyrosine protein) phosphatases II"/>
    <property type="match status" value="1"/>
</dbReference>
<evidence type="ECO:0000256" key="1">
    <source>
        <dbReference type="ARBA" id="ARBA00022801"/>
    </source>
</evidence>
<dbReference type="InterPro" id="IPR000387">
    <property type="entry name" value="Tyr_Pase_dom"/>
</dbReference>
<dbReference type="PROSITE" id="PS50056">
    <property type="entry name" value="TYR_PHOSPHATASE_2"/>
    <property type="match status" value="1"/>
</dbReference>
<feature type="compositionally biased region" description="Low complexity" evidence="2">
    <location>
        <begin position="82"/>
        <end position="94"/>
    </location>
</feature>
<feature type="compositionally biased region" description="Low complexity" evidence="2">
    <location>
        <begin position="34"/>
        <end position="63"/>
    </location>
</feature>
<dbReference type="GeneID" id="37020528"/>
<keyword evidence="5" id="KW-1185">Reference proteome</keyword>
<protein>
    <recommendedName>
        <fullName evidence="3">Tyrosine specific protein phosphatases domain-containing protein</fullName>
    </recommendedName>
</protein>
<dbReference type="RefSeq" id="XP_025355757.1">
    <property type="nucleotide sequence ID" value="XM_025498747.1"/>
</dbReference>
<dbReference type="InParanoid" id="A0A316VIX4"/>
<dbReference type="PANTHER" id="PTHR23339">
    <property type="entry name" value="TYROSINE SPECIFIC PROTEIN PHOSPHATASE AND DUAL SPECIFICITY PROTEIN PHOSPHATASE"/>
    <property type="match status" value="1"/>
</dbReference>
<feature type="compositionally biased region" description="Basic and acidic residues" evidence="2">
    <location>
        <begin position="138"/>
        <end position="149"/>
    </location>
</feature>
<dbReference type="EMBL" id="KZ819603">
    <property type="protein sequence ID" value="PWN35455.1"/>
    <property type="molecule type" value="Genomic_DNA"/>
</dbReference>
<feature type="region of interest" description="Disordered" evidence="2">
    <location>
        <begin position="502"/>
        <end position="526"/>
    </location>
</feature>
<dbReference type="OrthoDB" id="266663at2759"/>
<sequence>MIDAMHSETCSAQKSPTSGRSSIEQRSPRCAPYSIPSSESSSSLHSNHSRHSSNSNNNINPLESRQRPSHRSLPSFSKLAPSSTSNTANKSTSNGPTIARQHAHAAAPVVNTDQDSATRLANTAQSAIRSTAPQSKTSEAETSPKQEFTRRLSNSLNGLHVFSQQSSGEQQQQQQQHSEASELSSTPSDSSRSRSESVTSSLATSVSDGQSLGVSLSGSQSAFKQHQKALRNANSIQTSATVALQPPAPPENARGRNLGQGDSEARPEQHPNNASTRQDTTPNHTANANDFQQIPPTIEQRDALATRVYAACQAAGYDEWVRLLDLAPLASQHHLSGYNCIKFGQDGSPYAYLPLSLQQPVQVQEVLQKQKINEGKASEWLTHKRRKQGKSALGERPASQSNSNSSASSSDPSTPSSSTSTQNKAPKLMSKCDENGDTRMRNASPAPAQKEKCKACREMAEGSKDLSSVCECGPLKNEAALSSEWEAPIGKEVCKDTTETVQNGHTNQSSAQPNLTVKTSDTHPISISPIIPPELLEEISKHVSQAMPETLRHSKVNLFDADGIHETRHDDLQVDGKRLIRCRLTRVDMCEIAFKAERELIEASQSQRKPRSLRLDQPYIQEPPPSIMREAMMLDSKQPIVVDRGVYCQTSFDASNLEQDGEECHLNGLHSDVEVSQDPNPPPEDDKPFVMGNLLLSSCPGKKVRLTGPVRGRGAICRDLGLDLMRIRQLGVGAIVCCLDDEELAFLGAPWSQYETEADKLGIEVIRLPMAEGFSPTDVLATDKAISCVVNDYTLHGVHVLVHCRGGVGRAGLIACTWMLKLGLVRSDRDEVRFRIPMESLSCISPNESNTHPLTNWQNGGMIGDHQEKITMDIMQTIHRLIETIRRRRSPKAIETAEQVDFLVKYLLYLHEQERRHLCNSARLQSTAA</sequence>
<feature type="compositionally biased region" description="Polar residues" evidence="2">
    <location>
        <begin position="270"/>
        <end position="295"/>
    </location>
</feature>
<name>A0A316VIX4_9BASI</name>
<feature type="compositionally biased region" description="Low complexity" evidence="2">
    <location>
        <begin position="397"/>
        <end position="423"/>
    </location>
</feature>
<feature type="compositionally biased region" description="Basic and acidic residues" evidence="2">
    <location>
        <begin position="430"/>
        <end position="440"/>
    </location>
</feature>
<dbReference type="AlphaFoldDB" id="A0A316VIX4"/>
<dbReference type="Gene3D" id="3.90.190.10">
    <property type="entry name" value="Protein tyrosine phosphatase superfamily"/>
    <property type="match status" value="1"/>
</dbReference>
<feature type="compositionally biased region" description="Polar residues" evidence="2">
    <location>
        <begin position="8"/>
        <end position="25"/>
    </location>
</feature>
<evidence type="ECO:0000259" key="3">
    <source>
        <dbReference type="PROSITE" id="PS50056"/>
    </source>
</evidence>
<dbReference type="InterPro" id="IPR050561">
    <property type="entry name" value="PTP"/>
</dbReference>
<dbReference type="InterPro" id="IPR057023">
    <property type="entry name" value="PTP-SAK"/>
</dbReference>
<dbReference type="Proteomes" id="UP000245771">
    <property type="component" value="Unassembled WGS sequence"/>
</dbReference>
<feature type="compositionally biased region" description="Polar residues" evidence="2">
    <location>
        <begin position="502"/>
        <end position="523"/>
    </location>
</feature>
<evidence type="ECO:0000313" key="5">
    <source>
        <dbReference type="Proteomes" id="UP000245771"/>
    </source>
</evidence>
<feature type="region of interest" description="Disordered" evidence="2">
    <location>
        <begin position="164"/>
        <end position="219"/>
    </location>
</feature>
<feature type="region of interest" description="Disordered" evidence="2">
    <location>
        <begin position="240"/>
        <end position="295"/>
    </location>
</feature>
<dbReference type="Pfam" id="PF22784">
    <property type="entry name" value="PTP-SAK"/>
    <property type="match status" value="1"/>
</dbReference>
<accession>A0A316VIX4</accession>
<evidence type="ECO:0000313" key="4">
    <source>
        <dbReference type="EMBL" id="PWN35455.1"/>
    </source>
</evidence>
<keyword evidence="1" id="KW-0378">Hydrolase</keyword>
<gene>
    <name evidence="4" type="ORF">FA14DRAFT_160595</name>
</gene>